<feature type="domain" description="Hemerythrin-like" evidence="1">
    <location>
        <begin position="37"/>
        <end position="135"/>
    </location>
</feature>
<evidence type="ECO:0000313" key="3">
    <source>
        <dbReference type="Proteomes" id="UP000642094"/>
    </source>
</evidence>
<dbReference type="InterPro" id="IPR012312">
    <property type="entry name" value="Hemerythrin-like"/>
</dbReference>
<evidence type="ECO:0000259" key="1">
    <source>
        <dbReference type="Pfam" id="PF01814"/>
    </source>
</evidence>
<evidence type="ECO:0000313" key="2">
    <source>
        <dbReference type="EMBL" id="MBD2189941.1"/>
    </source>
</evidence>
<sequence length="162" mass="18458">MFSFYSKLLWCVWSQFAVSGIAGSIISRNDHEINICDLIRLDHVKVYSLFSQIKATDDPQKLEEYFGQVYQDLSAHSDAEEQVIYSVVRPYYNGVQKLYDEQTQMKQTLEQIKAMNSEDTVAFKAAVDLLATAVDDQQKQLATDFKTAKSKIQDQRLAAASQ</sequence>
<dbReference type="Pfam" id="PF01814">
    <property type="entry name" value="Hemerythrin"/>
    <property type="match status" value="1"/>
</dbReference>
<protein>
    <submittedName>
        <fullName evidence="2">Hemerythrin domain-containing protein</fullName>
    </submittedName>
</protein>
<dbReference type="PANTHER" id="PTHR35585">
    <property type="entry name" value="HHE DOMAIN PROTEIN (AFU_ORTHOLOGUE AFUA_4G00730)"/>
    <property type="match status" value="1"/>
</dbReference>
<comment type="caution">
    <text evidence="2">The sequence shown here is derived from an EMBL/GenBank/DDBJ whole genome shotgun (WGS) entry which is preliminary data.</text>
</comment>
<dbReference type="Proteomes" id="UP000642094">
    <property type="component" value="Unassembled WGS sequence"/>
</dbReference>
<proteinExistence type="predicted"/>
<name>A0ABR8A121_9CYAN</name>
<accession>A0ABR8A121</accession>
<dbReference type="EMBL" id="JACJQB010000062">
    <property type="protein sequence ID" value="MBD2189941.1"/>
    <property type="molecule type" value="Genomic_DNA"/>
</dbReference>
<gene>
    <name evidence="2" type="ORF">H6F41_17585</name>
</gene>
<organism evidence="2 3">
    <name type="scientific">Pseudanabaena mucicola FACHB-723</name>
    <dbReference type="NCBI Taxonomy" id="2692860"/>
    <lineage>
        <taxon>Bacteria</taxon>
        <taxon>Bacillati</taxon>
        <taxon>Cyanobacteriota</taxon>
        <taxon>Cyanophyceae</taxon>
        <taxon>Pseudanabaenales</taxon>
        <taxon>Pseudanabaenaceae</taxon>
        <taxon>Pseudanabaena</taxon>
    </lineage>
</organism>
<reference evidence="2 3" key="1">
    <citation type="journal article" date="2020" name="ISME J.">
        <title>Comparative genomics reveals insights into cyanobacterial evolution and habitat adaptation.</title>
        <authorList>
            <person name="Chen M.Y."/>
            <person name="Teng W.K."/>
            <person name="Zhao L."/>
            <person name="Hu C.X."/>
            <person name="Zhou Y.K."/>
            <person name="Han B.P."/>
            <person name="Song L.R."/>
            <person name="Shu W.S."/>
        </authorList>
    </citation>
    <scope>NUCLEOTIDE SEQUENCE [LARGE SCALE GENOMIC DNA]</scope>
    <source>
        <strain evidence="2 3">FACHB-723</strain>
    </source>
</reference>
<dbReference type="PANTHER" id="PTHR35585:SF1">
    <property type="entry name" value="HHE DOMAIN PROTEIN (AFU_ORTHOLOGUE AFUA_4G00730)"/>
    <property type="match status" value="1"/>
</dbReference>
<keyword evidence="3" id="KW-1185">Reference proteome</keyword>